<accession>A0A212LBL6</accession>
<dbReference type="EMBL" id="FMJC01000002">
    <property type="protein sequence ID" value="SCM74946.1"/>
    <property type="molecule type" value="Genomic_DNA"/>
</dbReference>
<gene>
    <name evidence="1" type="ORF">KL86DES1_22252</name>
</gene>
<evidence type="ECO:0000313" key="1">
    <source>
        <dbReference type="EMBL" id="SCM74946.1"/>
    </source>
</evidence>
<dbReference type="AlphaFoldDB" id="A0A212LBL6"/>
<proteinExistence type="predicted"/>
<protein>
    <submittedName>
        <fullName evidence="1">Uncharacterized protein</fullName>
    </submittedName>
</protein>
<sequence>MPFDGGIFIGYCLLMEKENSPIVIRPCIKCGKLSTTIETSRPLGRTRDLYRVICECGNGPLRWSLSVSAAIRLWNSHDAS</sequence>
<organism evidence="1">
    <name type="scientific">uncultured Desulfovibrio sp</name>
    <dbReference type="NCBI Taxonomy" id="167968"/>
    <lineage>
        <taxon>Bacteria</taxon>
        <taxon>Pseudomonadati</taxon>
        <taxon>Thermodesulfobacteriota</taxon>
        <taxon>Desulfovibrionia</taxon>
        <taxon>Desulfovibrionales</taxon>
        <taxon>Desulfovibrionaceae</taxon>
        <taxon>Desulfovibrio</taxon>
        <taxon>environmental samples</taxon>
    </lineage>
</organism>
<reference evidence="1" key="1">
    <citation type="submission" date="2016-08" db="EMBL/GenBank/DDBJ databases">
        <authorList>
            <person name="Seilhamer J.J."/>
        </authorList>
    </citation>
    <scope>NUCLEOTIDE SEQUENCE</scope>
    <source>
        <strain evidence="1">86-1</strain>
    </source>
</reference>
<name>A0A212LBL6_9BACT</name>